<feature type="compositionally biased region" description="Polar residues" evidence="1">
    <location>
        <begin position="1"/>
        <end position="10"/>
    </location>
</feature>
<evidence type="ECO:0000256" key="1">
    <source>
        <dbReference type="SAM" id="MobiDB-lite"/>
    </source>
</evidence>
<organism evidence="2 3">
    <name type="scientific">Microthlaspi erraticum</name>
    <dbReference type="NCBI Taxonomy" id="1685480"/>
    <lineage>
        <taxon>Eukaryota</taxon>
        <taxon>Viridiplantae</taxon>
        <taxon>Streptophyta</taxon>
        <taxon>Embryophyta</taxon>
        <taxon>Tracheophyta</taxon>
        <taxon>Spermatophyta</taxon>
        <taxon>Magnoliopsida</taxon>
        <taxon>eudicotyledons</taxon>
        <taxon>Gunneridae</taxon>
        <taxon>Pentapetalae</taxon>
        <taxon>rosids</taxon>
        <taxon>malvids</taxon>
        <taxon>Brassicales</taxon>
        <taxon>Brassicaceae</taxon>
        <taxon>Coluteocarpeae</taxon>
        <taxon>Microthlaspi</taxon>
    </lineage>
</organism>
<feature type="region of interest" description="Disordered" evidence="1">
    <location>
        <begin position="1"/>
        <end position="115"/>
    </location>
</feature>
<name>A0A6D2KID5_9BRAS</name>
<accession>A0A6D2KID5</accession>
<dbReference type="AlphaFoldDB" id="A0A6D2KID5"/>
<comment type="caution">
    <text evidence="2">The sequence shown here is derived from an EMBL/GenBank/DDBJ whole genome shotgun (WGS) entry which is preliminary data.</text>
</comment>
<keyword evidence="3" id="KW-1185">Reference proteome</keyword>
<dbReference type="EMBL" id="CACVBM020001516">
    <property type="protein sequence ID" value="CAA7052935.1"/>
    <property type="molecule type" value="Genomic_DNA"/>
</dbReference>
<evidence type="ECO:0000313" key="3">
    <source>
        <dbReference type="Proteomes" id="UP000467841"/>
    </source>
</evidence>
<dbReference type="Proteomes" id="UP000467841">
    <property type="component" value="Unassembled WGS sequence"/>
</dbReference>
<evidence type="ECO:0000313" key="2">
    <source>
        <dbReference type="EMBL" id="CAA7052935.1"/>
    </source>
</evidence>
<protein>
    <submittedName>
        <fullName evidence="2">Uncharacterized protein</fullName>
    </submittedName>
</protein>
<feature type="compositionally biased region" description="Pro residues" evidence="1">
    <location>
        <begin position="87"/>
        <end position="97"/>
    </location>
</feature>
<reference evidence="2" key="1">
    <citation type="submission" date="2020-01" db="EMBL/GenBank/DDBJ databases">
        <authorList>
            <person name="Mishra B."/>
        </authorList>
    </citation>
    <scope>NUCLEOTIDE SEQUENCE [LARGE SCALE GENOMIC DNA]</scope>
</reference>
<sequence length="115" mass="12708">MTRRSNPNNSIEEDRDIDQLERTLRRLSRERMNQGGEAIPNRQQQPPDQERRANDPPIQPEVGADQPAPAGAVPQPDPNAPGVAEQPQPPPNQPQSPPVFQNNGLLMLSQVLPNS</sequence>
<feature type="compositionally biased region" description="Basic and acidic residues" evidence="1">
    <location>
        <begin position="17"/>
        <end position="32"/>
    </location>
</feature>
<proteinExistence type="predicted"/>
<gene>
    <name evidence="2" type="ORF">MERR_LOCUS40170</name>
</gene>